<proteinExistence type="predicted"/>
<reference evidence="3" key="1">
    <citation type="submission" date="2016-10" db="EMBL/GenBank/DDBJ databases">
        <authorList>
            <person name="Varghese N."/>
            <person name="Submissions S."/>
        </authorList>
    </citation>
    <scope>NUCLEOTIDE SEQUENCE [LARGE SCALE GENOMIC DNA]</scope>
    <source>
        <strain evidence="3">DSM 16995</strain>
    </source>
</reference>
<dbReference type="RefSeq" id="WP_170830337.1">
    <property type="nucleotide sequence ID" value="NZ_FNGA01000002.1"/>
</dbReference>
<dbReference type="AlphaFoldDB" id="A0A1G9FPY2"/>
<dbReference type="Proteomes" id="UP000199053">
    <property type="component" value="Unassembled WGS sequence"/>
</dbReference>
<feature type="domain" description="Solute-binding protein family 3/N-terminal" evidence="1">
    <location>
        <begin position="29"/>
        <end position="237"/>
    </location>
</feature>
<dbReference type="PANTHER" id="PTHR38834:SF3">
    <property type="entry name" value="SOLUTE-BINDING PROTEIN FAMILY 3_N-TERMINAL DOMAIN-CONTAINING PROTEIN"/>
    <property type="match status" value="1"/>
</dbReference>
<evidence type="ECO:0000259" key="1">
    <source>
        <dbReference type="Pfam" id="PF00497"/>
    </source>
</evidence>
<accession>A0A1G9FPY2</accession>
<organism evidence="2 3">
    <name type="scientific">Maridesulfovibrio ferrireducens</name>
    <dbReference type="NCBI Taxonomy" id="246191"/>
    <lineage>
        <taxon>Bacteria</taxon>
        <taxon>Pseudomonadati</taxon>
        <taxon>Thermodesulfobacteriota</taxon>
        <taxon>Desulfovibrionia</taxon>
        <taxon>Desulfovibrionales</taxon>
        <taxon>Desulfovibrionaceae</taxon>
        <taxon>Maridesulfovibrio</taxon>
    </lineage>
</organism>
<dbReference type="EMBL" id="FNGA01000002">
    <property type="protein sequence ID" value="SDK90402.1"/>
    <property type="molecule type" value="Genomic_DNA"/>
</dbReference>
<dbReference type="InterPro" id="IPR001638">
    <property type="entry name" value="Solute-binding_3/MltF_N"/>
</dbReference>
<dbReference type="STRING" id="246191.SAMN05660337_1648"/>
<name>A0A1G9FPY2_9BACT</name>
<keyword evidence="3" id="KW-1185">Reference proteome</keyword>
<sequence>MKIFLIAVTIGILFIPIPSIAKRQIFLATENFPPLYYQEDGKNKGIYCELLDRTFKEIKITYKLSLMPWKRALRMAETQKSDGIPGTAKNKHRNRVLIFPDEPLSELEVVIFHRKGEDFKYNGISSLKGKKIGIIKGYTYGEEFDQSNLFTKEEVSLLKLNFLKLKIKRLDLVIAYKVVALYTLEKMNLTDQFSYSPNPVRHAAMYLAFSQKPGNGRLAKKFSRALQKIKNTKEVKESFIKAGLNTEPHSTNQ</sequence>
<evidence type="ECO:0000313" key="3">
    <source>
        <dbReference type="Proteomes" id="UP000199053"/>
    </source>
</evidence>
<dbReference type="Gene3D" id="3.40.190.10">
    <property type="entry name" value="Periplasmic binding protein-like II"/>
    <property type="match status" value="2"/>
</dbReference>
<dbReference type="SUPFAM" id="SSF53850">
    <property type="entry name" value="Periplasmic binding protein-like II"/>
    <property type="match status" value="1"/>
</dbReference>
<dbReference type="Pfam" id="PF00497">
    <property type="entry name" value="SBP_bac_3"/>
    <property type="match status" value="1"/>
</dbReference>
<protein>
    <submittedName>
        <fullName evidence="2">Polar amino acid transport system substrate-binding protein</fullName>
    </submittedName>
</protein>
<evidence type="ECO:0000313" key="2">
    <source>
        <dbReference type="EMBL" id="SDK90402.1"/>
    </source>
</evidence>
<gene>
    <name evidence="2" type="ORF">SAMN05660337_1648</name>
</gene>
<dbReference type="PANTHER" id="PTHR38834">
    <property type="entry name" value="PERIPLASMIC SUBSTRATE BINDING PROTEIN FAMILY 3"/>
    <property type="match status" value="1"/>
</dbReference>